<feature type="compositionally biased region" description="Basic and acidic residues" evidence="1">
    <location>
        <begin position="622"/>
        <end position="638"/>
    </location>
</feature>
<feature type="compositionally biased region" description="Polar residues" evidence="1">
    <location>
        <begin position="496"/>
        <end position="514"/>
    </location>
</feature>
<feature type="compositionally biased region" description="Polar residues" evidence="1">
    <location>
        <begin position="417"/>
        <end position="432"/>
    </location>
</feature>
<feature type="compositionally biased region" description="Basic and acidic residues" evidence="1">
    <location>
        <begin position="526"/>
        <end position="540"/>
    </location>
</feature>
<dbReference type="Pfam" id="PF13699">
    <property type="entry name" value="eCIS_core"/>
    <property type="match status" value="1"/>
</dbReference>
<dbReference type="EMBL" id="JAJTTA010000002">
    <property type="protein sequence ID" value="MCF0039784.1"/>
    <property type="molecule type" value="Genomic_DNA"/>
</dbReference>
<dbReference type="InterPro" id="IPR044929">
    <property type="entry name" value="DNA/RNA_non-sp_Endonuclease_sf"/>
</dbReference>
<organism evidence="3 4">
    <name type="scientific">Dyadobacter fanqingshengii</name>
    <dbReference type="NCBI Taxonomy" id="2906443"/>
    <lineage>
        <taxon>Bacteria</taxon>
        <taxon>Pseudomonadati</taxon>
        <taxon>Bacteroidota</taxon>
        <taxon>Cytophagia</taxon>
        <taxon>Cytophagales</taxon>
        <taxon>Spirosomataceae</taxon>
        <taxon>Dyadobacter</taxon>
    </lineage>
</organism>
<comment type="caution">
    <text evidence="3">The sequence shown here is derived from an EMBL/GenBank/DDBJ whole genome shotgun (WGS) entry which is preliminary data.</text>
</comment>
<feature type="compositionally biased region" description="Basic and acidic residues" evidence="1">
    <location>
        <begin position="365"/>
        <end position="392"/>
    </location>
</feature>
<proteinExistence type="predicted"/>
<dbReference type="Proteomes" id="UP001139700">
    <property type="component" value="Unassembled WGS sequence"/>
</dbReference>
<dbReference type="RefSeq" id="WP_234612223.1">
    <property type="nucleotide sequence ID" value="NZ_CP098806.1"/>
</dbReference>
<feature type="domain" description="eCIS core" evidence="2">
    <location>
        <begin position="258"/>
        <end position="332"/>
    </location>
</feature>
<evidence type="ECO:0000313" key="3">
    <source>
        <dbReference type="EMBL" id="MCF0039784.1"/>
    </source>
</evidence>
<keyword evidence="4" id="KW-1185">Reference proteome</keyword>
<accession>A0A9X1T9B9</accession>
<evidence type="ECO:0000259" key="2">
    <source>
        <dbReference type="Pfam" id="PF13699"/>
    </source>
</evidence>
<dbReference type="InterPro" id="IPR025295">
    <property type="entry name" value="eCIS_core_dom"/>
</dbReference>
<sequence length="1635" mass="180171">MGAIAEKTTFPKSRPAGPGKSVIQPALKVGKPNDKYEQEADAAADQVMMMPSTPATPVMSATSGGIQMKALEEEAVQMSPLSEGNSMASMSEQGDDIELDSNKEVQIPSDDISVQSKRQTTSRSSTLQFKLSVGKADDKYEQEADRMADSIVENSATPDIQNKCEDCDARKDQQRGHLADSITPFVQRKEILDGENISFEAAGIQPVMSNQIQRREVDKEEEVSVQAKSTFERPIPQASMSSVETILNSGNGLGYGLSEFIRKDMEAGYGVDLSKVRIHTDETAVRMNEILGAQAFTYGWDVFFNSNKYRPNTTDGKFLLAHELAHTLQQARSKGELLKPAETRIEQEMHPGANEQEALLEMQERAEDKAAQIHEEQATEATSTKETEKSGDKNGIAKPLQRKEPVLPICKPKGQKPRSNTTESPSTAPTNLTSGTPAPTSPAAPQPESQVAAQAPKCPAEDPAFRMAKTQVSKDAKKQRSHELPEQKRDEAMTASALSTEEQSLQSGQDQQAANLEAAAQPKPFNRYEFKSRLKEKIESKMPNTEEEAKKFAGSGKLEEAKQEFKETISTEKGKVTGTLEVVQQQELPEGQNLKPDNIEVPEAKPADAPSQLPTGQAAPKPRTDEEISLDHKSKELDQQMVQEGLSEKQLEESEEPQFEKALQTKRDAQREIAAAPVRYRQVEEQRLEKSQKRADQVSGYGLGEMSEIKTSKTDEVFGGQKTKETAVETRQRQIKEGIDGIYLKTEGDVQLILEELSTTVETTFSDAVEDANETFKSRVRSRLDDHYGWFTFDDKIAEWAGLSNGVAHIFREEKERFLAEMDTVLDNIAGTVELELNRALERIKLGRTELEELKATLSEEELGFAGEMFSEALTKFSELETSVNESQDELIETLSDAYVESVNKLQEDFDKINEELSASWIVDAFSFIGDVASAIKKLGQLLGSIASRIGEYVSDILSSPKRFFNNLVAGIKGGMDEFSANIDTYLEQGFWMWLTGASSAINIQIPKKMDAEGMFDLATQILGITKEFLFERIKQKLHVSIDEFLALAEKAEAVGGKILEPVKILINDGIGALWEWVKTEVSSHLESIFKKIKEEIFQAIIRKFLLWVAQLFIPGLGFIKLIQAAYKALKWLVDNIDRIAEIVNSFLDAIGLAVQGNVSAIKENVIRALTNGVVIAIDFLAKLVGLGNFADKLQRGIEMIRKPIYRVIDLILIKARPIVRKVQKAVAKIKGKVQGKVEAGKQKVGQAANKVLGWLGLRKKFQTYDGHSHQMYFEGTGANARLIIASTPINYLNWVAELEANPQIGATIIAPLRSKAQEIETEKARGVSPDQEDTKNSRIAQLFTELVTLTQNAAIPASANNTPTLYGPMVGGFGTHAQVASLAPSRTGGSEANSSLFNTNYSILNDRKQGARAFYVRGHLLSWHIGGPGNDWQNLTPLFQNANGDHERGFESHVKDHIESGKNVSNFSVEAIYGRSISPWVAKIQDPNDDDWPTGLDSSENLDKIGAILQAEVSVPTRLSCFAELVNTDGSTRSVPAPIANDISYPTSISSSFADYKTGASPKTAFNLTTTVNSAADDAAAIRSLKSLNGVGDTIAGYIVERIKNNQRITNYYDQIGISKKTLERRNPGLRITQ</sequence>
<feature type="region of interest" description="Disordered" evidence="1">
    <location>
        <begin position="1"/>
        <end position="43"/>
    </location>
</feature>
<reference evidence="3" key="1">
    <citation type="submission" date="2021-12" db="EMBL/GenBank/DDBJ databases">
        <title>Novel species in genus Dyadobacter.</title>
        <authorList>
            <person name="Ma C."/>
        </authorList>
    </citation>
    <scope>NUCLEOTIDE SEQUENCE</scope>
    <source>
        <strain evidence="3">CY399</strain>
    </source>
</reference>
<dbReference type="Gene3D" id="3.40.570.10">
    <property type="entry name" value="Extracellular Endonuclease, subunit A"/>
    <property type="match status" value="1"/>
</dbReference>
<feature type="compositionally biased region" description="Basic and acidic residues" evidence="1">
    <location>
        <begin position="547"/>
        <end position="575"/>
    </location>
</feature>
<evidence type="ECO:0000256" key="1">
    <source>
        <dbReference type="SAM" id="MobiDB-lite"/>
    </source>
</evidence>
<protein>
    <submittedName>
        <fullName evidence="3">DUF4157 domain-containing protein</fullName>
    </submittedName>
</protein>
<gene>
    <name evidence="3" type="ORF">LXM24_06780</name>
</gene>
<feature type="compositionally biased region" description="Basic and acidic residues" evidence="1">
    <location>
        <begin position="472"/>
        <end position="492"/>
    </location>
</feature>
<name>A0A9X1T9B9_9BACT</name>
<evidence type="ECO:0000313" key="4">
    <source>
        <dbReference type="Proteomes" id="UP001139700"/>
    </source>
</evidence>
<feature type="region of interest" description="Disordered" evidence="1">
    <location>
        <begin position="365"/>
        <end position="667"/>
    </location>
</feature>